<reference evidence="1 2" key="1">
    <citation type="submission" date="2024-04" db="EMBL/GenBank/DDBJ databases">
        <title>draft genome sequnece of Paenibacillus filicis.</title>
        <authorList>
            <person name="Kim D.-U."/>
        </authorList>
    </citation>
    <scope>NUCLEOTIDE SEQUENCE [LARGE SCALE GENOMIC DNA]</scope>
    <source>
        <strain evidence="1 2">KACC14197</strain>
    </source>
</reference>
<dbReference type="RefSeq" id="WP_341417043.1">
    <property type="nucleotide sequence ID" value="NZ_JBBPCC010000012.1"/>
</dbReference>
<comment type="caution">
    <text evidence="1">The sequence shown here is derived from an EMBL/GenBank/DDBJ whole genome shotgun (WGS) entry which is preliminary data.</text>
</comment>
<accession>A0ABU9DM39</accession>
<evidence type="ECO:0000313" key="2">
    <source>
        <dbReference type="Proteomes" id="UP001469365"/>
    </source>
</evidence>
<gene>
    <name evidence="1" type="ORF">WMW72_18625</name>
</gene>
<sequence>MLWTAPDDRQRITKAASRLADGECLVTWHWPGDIQYVYIHSFGAGGEEAAATPDELRMKLYTREEYKVRGGYRLPADFIGVRYFRIYPCRMEQGQLTAFRQLDADNLARVSGGRAKIRYSIQYGFGWFGKHRPVQISLYCEIPVPKEALCYVKKQGGVPLHPDDGTRYPLLRDLQAGRSELPEIQIGRAEQVRLFLTDGRVYGDQFEVVPE</sequence>
<dbReference type="EMBL" id="JBBPCC010000012">
    <property type="protein sequence ID" value="MEK8129921.1"/>
    <property type="molecule type" value="Genomic_DNA"/>
</dbReference>
<protein>
    <recommendedName>
        <fullName evidence="3">Beta-mannanase</fullName>
    </recommendedName>
</protein>
<evidence type="ECO:0000313" key="1">
    <source>
        <dbReference type="EMBL" id="MEK8129921.1"/>
    </source>
</evidence>
<dbReference type="Proteomes" id="UP001469365">
    <property type="component" value="Unassembled WGS sequence"/>
</dbReference>
<evidence type="ECO:0008006" key="3">
    <source>
        <dbReference type="Google" id="ProtNLM"/>
    </source>
</evidence>
<organism evidence="1 2">
    <name type="scientific">Paenibacillus filicis</name>
    <dbReference type="NCBI Taxonomy" id="669464"/>
    <lineage>
        <taxon>Bacteria</taxon>
        <taxon>Bacillati</taxon>
        <taxon>Bacillota</taxon>
        <taxon>Bacilli</taxon>
        <taxon>Bacillales</taxon>
        <taxon>Paenibacillaceae</taxon>
        <taxon>Paenibacillus</taxon>
    </lineage>
</organism>
<name>A0ABU9DM39_9BACL</name>
<keyword evidence="2" id="KW-1185">Reference proteome</keyword>
<proteinExistence type="predicted"/>